<feature type="region of interest" description="Disordered" evidence="1">
    <location>
        <begin position="1644"/>
        <end position="1676"/>
    </location>
</feature>
<dbReference type="EMBL" id="JTDF01007242">
    <property type="protein sequence ID" value="KAF8565153.1"/>
    <property type="molecule type" value="Genomic_DNA"/>
</dbReference>
<feature type="compositionally biased region" description="Polar residues" evidence="1">
    <location>
        <begin position="835"/>
        <end position="849"/>
    </location>
</feature>
<feature type="compositionally biased region" description="Polar residues" evidence="1">
    <location>
        <begin position="1477"/>
        <end position="1489"/>
    </location>
</feature>
<protein>
    <submittedName>
        <fullName evidence="2">Uncharacterized protein</fullName>
    </submittedName>
</protein>
<dbReference type="Proteomes" id="UP000699462">
    <property type="component" value="Unassembled WGS sequence"/>
</dbReference>
<feature type="compositionally biased region" description="Polar residues" evidence="1">
    <location>
        <begin position="1855"/>
        <end position="1867"/>
    </location>
</feature>
<feature type="region of interest" description="Disordered" evidence="1">
    <location>
        <begin position="604"/>
        <end position="727"/>
    </location>
</feature>
<evidence type="ECO:0000313" key="2">
    <source>
        <dbReference type="EMBL" id="KAF8565153.1"/>
    </source>
</evidence>
<feature type="compositionally biased region" description="Low complexity" evidence="1">
    <location>
        <begin position="944"/>
        <end position="980"/>
    </location>
</feature>
<gene>
    <name evidence="2" type="ORF">P879_07636</name>
</gene>
<feature type="compositionally biased region" description="Basic and acidic residues" evidence="1">
    <location>
        <begin position="619"/>
        <end position="648"/>
    </location>
</feature>
<reference evidence="2 3" key="1">
    <citation type="submission" date="2019-07" db="EMBL/GenBank/DDBJ databases">
        <title>Annotation for the trematode Paragonimus westermani.</title>
        <authorList>
            <person name="Choi Y.-J."/>
        </authorList>
    </citation>
    <scope>NUCLEOTIDE SEQUENCE [LARGE SCALE GENOMIC DNA]</scope>
    <source>
        <strain evidence="2">180907_Pwestermani</strain>
    </source>
</reference>
<evidence type="ECO:0000256" key="1">
    <source>
        <dbReference type="SAM" id="MobiDB-lite"/>
    </source>
</evidence>
<feature type="region of interest" description="Disordered" evidence="1">
    <location>
        <begin position="1692"/>
        <end position="1723"/>
    </location>
</feature>
<feature type="compositionally biased region" description="Polar residues" evidence="1">
    <location>
        <begin position="488"/>
        <end position="504"/>
    </location>
</feature>
<feature type="region of interest" description="Disordered" evidence="1">
    <location>
        <begin position="1403"/>
        <end position="1513"/>
    </location>
</feature>
<feature type="non-terminal residue" evidence="2">
    <location>
        <position position="1"/>
    </location>
</feature>
<keyword evidence="3" id="KW-1185">Reference proteome</keyword>
<feature type="region of interest" description="Disordered" evidence="1">
    <location>
        <begin position="835"/>
        <end position="865"/>
    </location>
</feature>
<feature type="region of interest" description="Disordered" evidence="1">
    <location>
        <begin position="1306"/>
        <end position="1332"/>
    </location>
</feature>
<feature type="region of interest" description="Disordered" evidence="1">
    <location>
        <begin position="1103"/>
        <end position="1123"/>
    </location>
</feature>
<feature type="region of interest" description="Disordered" evidence="1">
    <location>
        <begin position="477"/>
        <end position="541"/>
    </location>
</feature>
<comment type="caution">
    <text evidence="2">The sequence shown here is derived from an EMBL/GenBank/DDBJ whole genome shotgun (WGS) entry which is preliminary data.</text>
</comment>
<accession>A0A8T0DBD4</accession>
<dbReference type="OrthoDB" id="5854685at2759"/>
<sequence length="1893" mass="208484">RQQAAVDAVLHEQQQLVDTGEQTSFTNTTVRTQPSSKDTSRKPNSNKPLHEFQRWLLEAKQRFPVTWANTMINGRRMTLQISVPMADPNDEKGMGLKSHHCGVRMMDTTDVSPLDANVVTPDKAISDSNQLAAPSTVQPGRLARSSSEACAHQLTGANPLQFVNQRTNGFINAHPTPFAVYLNDGATSDRQIRRQLNQAGSVVQLGRLENTPAIHLYPPSPTRSPHNEESQPALSELNNPDLTWIPTISEQSKHNETVNISEQYSRKEACEESSEQFLLPSSEEVGSRRSAYSDQQIVHSNGLNTTSVNRETPLHRQGAFRGKPSSARLAPYPLNLNDVNRLAVTPPRHLPDEFAVRTVNDTVRPPGHINGLVDLSQQHPNAPHNLASRDEKVTGFVHALYEGTETQNSGHFSAPPSTPSGRLHFVWGDTNSSTAQTPVIPQDSSAHPHDLPSNWHRSFAVLNDGTSLNLSHLLTTPSNLPAPDVTLPSENLTENSAPETNPNGTELDLDEKPMTTSLTNSSISSDQSSSNRPPSNGPLHLLTHSDIRQLLSLTNIRETELAHRLLVEYRQVLLQQQSLHTNSVSTPNLTASQELQMCSSSTAAEDIEDVEVETTEIAQPKKEEERRLRTKPKDGSMKQDRQHSHSHFEQQQQPQQNGHIHDNKHCQRKHRHTELERRQSSLRSGSRKGVSANRSESRTIDSPDYVNAEAFRGDQKGYGERPLSLVSSTDMESNGTFRILSSIDTRTSSGAGCSFVNLNGAGESFCSNDGAGTYADHVSPLASRRQESDTNGLDMNPAWEEQTRKRQGILLCNPTSGYTKLRETITETNGIQPVTTCLETPTTPASLPTQPDVCKTQARSAERPTSSRIVLPDSMNTVFRINSKKRAVAGEYENIENLAAERLKPAQCVYSAQSTEGVGDAAASGHNRNSASNLAYSTTSIPGSPSSCVQSSSTLSSSVPSTSSSSSCSSSSASDSSSDLGHSVPNHLSHSLDRLMQQSVHPHFKHPAVRKFSHYSPVLLPKQKVRGIRHTASDRSVYSFHPYRDNISRAMFVTSSERCFCTDGTDRCENTNRLPISSWSRHKSKQCVGVCHHQTATPKTLIKSSSLRINSPKNSSPLNSHAGPPDCVLSKHKALSFDPFSDTSLVRTKKTASRRNTPVRFEQPDSRVANYRTFQTCRKAKRPHMYLPTVCSHKPKSCLKNSSVISELDACDFRSEDDDATENIRCLSDFEHDCLEDNTSATLSPTGSPRLSAASSYSYSTSSLDAQTEELHPRLFQYHPHCGYWCVPALDPSAAHCLERMKRGGSLDPTFSKPRTPNTRSKRISQPPPLYHNCHHKEYSERKMHGMSTSTFQRKHSYQDDRCDAFEHCSTSVRPDHGRHLHFYQLDCRGQTKCTREQNRMTRFTRQHHGHRKHDKSDRPQPSVYSQTNANRHIDQHCHHQHHHHHSQQAPAKEEAQQGASKPPMARRKSNELSELINATSVGDTTSLSRPGANQPCASNATVKPPRPKDLSFMPRDAGIIQNRNSPKLKITPNLKNVESPHWQCANSVTIEPRQLYQDMPTSFGLTHTGHGNSESSRVSPKSSHDAYTSASLTQSPDLIPHSAMGIQPSDQSKIYTGIRLLNSSGPKSKIAQSQTLNTMQNKPAQFDPVQSRSGTPNRTKLLHTSSSCHTPTTEDAQIRFNGVRCGLNTRTTTLSSSGQQSGSASGVHSHLRPPNNPVTLSPSSPTAVYVASFVLNPSPGFPSVSEKIRAIEKAKYQPDHGNCSVLKANTLGHEATDSDKRNLHLTRSGSLEPNDLLVHQSCAAGSEKNVWNTLTHTLSGFAGGNDSQGQGKPIGDALRRTAQNRIGTPRSPAISPSATHTFSPRSQKSKTHTTIRPLLACPRFSNSPPDVT</sequence>
<feature type="compositionally biased region" description="Acidic residues" evidence="1">
    <location>
        <begin position="605"/>
        <end position="614"/>
    </location>
</feature>
<proteinExistence type="predicted"/>
<feature type="compositionally biased region" description="Low complexity" evidence="1">
    <location>
        <begin position="1696"/>
        <end position="1707"/>
    </location>
</feature>
<feature type="compositionally biased region" description="Basic residues" evidence="1">
    <location>
        <begin position="1403"/>
        <end position="1414"/>
    </location>
</feature>
<organism evidence="2 3">
    <name type="scientific">Paragonimus westermani</name>
    <dbReference type="NCBI Taxonomy" id="34504"/>
    <lineage>
        <taxon>Eukaryota</taxon>
        <taxon>Metazoa</taxon>
        <taxon>Spiralia</taxon>
        <taxon>Lophotrochozoa</taxon>
        <taxon>Platyhelminthes</taxon>
        <taxon>Trematoda</taxon>
        <taxon>Digenea</taxon>
        <taxon>Plagiorchiida</taxon>
        <taxon>Troglotremata</taxon>
        <taxon>Troglotrematidae</taxon>
        <taxon>Paragonimus</taxon>
    </lineage>
</organism>
<feature type="region of interest" description="Disordered" evidence="1">
    <location>
        <begin position="942"/>
        <end position="987"/>
    </location>
</feature>
<feature type="region of interest" description="Disordered" evidence="1">
    <location>
        <begin position="218"/>
        <end position="238"/>
    </location>
</feature>
<feature type="region of interest" description="Disordered" evidence="1">
    <location>
        <begin position="1847"/>
        <end position="1876"/>
    </location>
</feature>
<feature type="region of interest" description="Disordered" evidence="1">
    <location>
        <begin position="13"/>
        <end position="47"/>
    </location>
</feature>
<feature type="compositionally biased region" description="Low complexity" evidence="1">
    <location>
        <begin position="515"/>
        <end position="534"/>
    </location>
</feature>
<feature type="region of interest" description="Disordered" evidence="1">
    <location>
        <begin position="1561"/>
        <end position="1611"/>
    </location>
</feature>
<evidence type="ECO:0000313" key="3">
    <source>
        <dbReference type="Proteomes" id="UP000699462"/>
    </source>
</evidence>
<feature type="compositionally biased region" description="Low complexity" evidence="1">
    <location>
        <begin position="649"/>
        <end position="658"/>
    </location>
</feature>
<feature type="compositionally biased region" description="Polar residues" evidence="1">
    <location>
        <begin position="1561"/>
        <end position="1597"/>
    </location>
</feature>
<name>A0A8T0DBD4_9TREM</name>
<feature type="compositionally biased region" description="Polar residues" evidence="1">
    <location>
        <begin position="1103"/>
        <end position="1119"/>
    </location>
</feature>